<protein>
    <recommendedName>
        <fullName evidence="4">Ankyrin repeat domain-containing protein 12</fullName>
    </recommendedName>
</protein>
<evidence type="ECO:0000313" key="3">
    <source>
        <dbReference type="Proteomes" id="UP001187531"/>
    </source>
</evidence>
<feature type="compositionally biased region" description="Polar residues" evidence="1">
    <location>
        <begin position="9"/>
        <end position="25"/>
    </location>
</feature>
<feature type="compositionally biased region" description="Basic and acidic residues" evidence="1">
    <location>
        <begin position="225"/>
        <end position="241"/>
    </location>
</feature>
<feature type="compositionally biased region" description="Basic and acidic residues" evidence="1">
    <location>
        <begin position="162"/>
        <end position="181"/>
    </location>
</feature>
<gene>
    <name evidence="2" type="ORF">QYM36_006332</name>
</gene>
<feature type="compositionally biased region" description="Basic and acidic residues" evidence="1">
    <location>
        <begin position="35"/>
        <end position="59"/>
    </location>
</feature>
<feature type="region of interest" description="Disordered" evidence="1">
    <location>
        <begin position="1"/>
        <end position="267"/>
    </location>
</feature>
<dbReference type="Proteomes" id="UP001187531">
    <property type="component" value="Unassembled WGS sequence"/>
</dbReference>
<evidence type="ECO:0000313" key="2">
    <source>
        <dbReference type="EMBL" id="KAK2717513.1"/>
    </source>
</evidence>
<dbReference type="EMBL" id="JAVRJZ010000010">
    <property type="protein sequence ID" value="KAK2717513.1"/>
    <property type="molecule type" value="Genomic_DNA"/>
</dbReference>
<reference evidence="2" key="1">
    <citation type="submission" date="2023-07" db="EMBL/GenBank/DDBJ databases">
        <title>Chromosome-level genome assembly of Artemia franciscana.</title>
        <authorList>
            <person name="Jo E."/>
        </authorList>
    </citation>
    <scope>NUCLEOTIDE SEQUENCE</scope>
    <source>
        <tissue evidence="2">Whole body</tissue>
    </source>
</reference>
<dbReference type="GO" id="GO:0005654">
    <property type="term" value="C:nucleoplasm"/>
    <property type="evidence" value="ECO:0007669"/>
    <property type="project" value="TreeGrafter"/>
</dbReference>
<feature type="compositionally biased region" description="Polar residues" evidence="1">
    <location>
        <begin position="63"/>
        <end position="97"/>
    </location>
</feature>
<name>A0AA88HYG7_ARTSF</name>
<dbReference type="InterPro" id="IPR053210">
    <property type="entry name" value="ANKRD12"/>
</dbReference>
<feature type="compositionally biased region" description="Polar residues" evidence="1">
    <location>
        <begin position="143"/>
        <end position="161"/>
    </location>
</feature>
<organism evidence="2 3">
    <name type="scientific">Artemia franciscana</name>
    <name type="common">Brine shrimp</name>
    <name type="synonym">Artemia sanfranciscana</name>
    <dbReference type="NCBI Taxonomy" id="6661"/>
    <lineage>
        <taxon>Eukaryota</taxon>
        <taxon>Metazoa</taxon>
        <taxon>Ecdysozoa</taxon>
        <taxon>Arthropoda</taxon>
        <taxon>Crustacea</taxon>
        <taxon>Branchiopoda</taxon>
        <taxon>Anostraca</taxon>
        <taxon>Artemiidae</taxon>
        <taxon>Artemia</taxon>
    </lineage>
</organism>
<proteinExistence type="predicted"/>
<keyword evidence="3" id="KW-1185">Reference proteome</keyword>
<sequence length="503" mass="55733">MKKDDPTGESDTGSSDSKYGSVTSKRSVDEDSCGEEQKKRRRRNEEGSSKGRRGSEKSKVSRNTGSKPQLQSSASNNVTSLPSANDSSAVSGVNSFSPKCVKSPETEAEEKRGSDGETGPKVPPLKIVIPSAEAETAVKSGKNRTNPQALPYIVSTSSPTSSDKEGALSPGEEKKDTDSDKSSPNGRVTRSSQKTGVGSSKSPSPPPPSCDPNIESCEPTATPVKVEDGVKTEESHQIEVHPRKRKIRKPMEAETSNEPTPGVNLQLPPVAEQQPFVNCVEMFLKIRKQIEHKRRNLIPVKIKPPQGFKDYLMNRCSYVLAGNASSRMAVAMLSTPQNLSTPMQELFTQQEKERYKLRMQHLVEKEKLVLSVEQEILRVHGRAARASANQSLPYSACTILRDEEVYNPITPEQEAKEINARSRFTGRLLLSWLQDVDDKWEKIKESMLLRHHNEAESLHAVQKMDWEWRLKETGLCEPKARAIIDDTSVPMVQVSDDFDLLQA</sequence>
<evidence type="ECO:0000256" key="1">
    <source>
        <dbReference type="SAM" id="MobiDB-lite"/>
    </source>
</evidence>
<comment type="caution">
    <text evidence="2">The sequence shown here is derived from an EMBL/GenBank/DDBJ whole genome shotgun (WGS) entry which is preliminary data.</text>
</comment>
<accession>A0AA88HYG7</accession>
<feature type="compositionally biased region" description="Polar residues" evidence="1">
    <location>
        <begin position="182"/>
        <end position="198"/>
    </location>
</feature>
<feature type="compositionally biased region" description="Basic and acidic residues" evidence="1">
    <location>
        <begin position="102"/>
        <end position="115"/>
    </location>
</feature>
<dbReference type="PANTHER" id="PTHR24149">
    <property type="entry name" value="ANKYRIN REPEAT DOMAIN-CONTAINING PROTEIN 12"/>
    <property type="match status" value="1"/>
</dbReference>
<evidence type="ECO:0008006" key="4">
    <source>
        <dbReference type="Google" id="ProtNLM"/>
    </source>
</evidence>
<dbReference type="PANTHER" id="PTHR24149:SF14">
    <property type="entry name" value="ANKYRIN REPEAT DOMAIN 12"/>
    <property type="match status" value="1"/>
</dbReference>
<dbReference type="AlphaFoldDB" id="A0AA88HYG7"/>